<organism evidence="1 2">
    <name type="scientific">Vigna mungo</name>
    <name type="common">Black gram</name>
    <name type="synonym">Phaseolus mungo</name>
    <dbReference type="NCBI Taxonomy" id="3915"/>
    <lineage>
        <taxon>Eukaryota</taxon>
        <taxon>Viridiplantae</taxon>
        <taxon>Streptophyta</taxon>
        <taxon>Embryophyta</taxon>
        <taxon>Tracheophyta</taxon>
        <taxon>Spermatophyta</taxon>
        <taxon>Magnoliopsida</taxon>
        <taxon>eudicotyledons</taxon>
        <taxon>Gunneridae</taxon>
        <taxon>Pentapetalae</taxon>
        <taxon>rosids</taxon>
        <taxon>fabids</taxon>
        <taxon>Fabales</taxon>
        <taxon>Fabaceae</taxon>
        <taxon>Papilionoideae</taxon>
        <taxon>50 kb inversion clade</taxon>
        <taxon>NPAAA clade</taxon>
        <taxon>indigoferoid/millettioid clade</taxon>
        <taxon>Phaseoleae</taxon>
        <taxon>Vigna</taxon>
    </lineage>
</organism>
<sequence length="119" mass="13996">MGVNLTRSTLKYVPCALLTIIPTLLINVKRIISSWPCKATIIQSKIQKQIRYKTKNVCFRILQYVSSKIMVLVSAMNVQILRRQEIGYCNMYFETKSIFHFGRHNFIFTPFQLQRKKCC</sequence>
<proteinExistence type="predicted"/>
<dbReference type="EMBL" id="CP144697">
    <property type="protein sequence ID" value="WVZ15007.1"/>
    <property type="molecule type" value="Genomic_DNA"/>
</dbReference>
<accession>A0AAQ3NUH3</accession>
<keyword evidence="2" id="KW-1185">Reference proteome</keyword>
<gene>
    <name evidence="1" type="ORF">V8G54_012573</name>
</gene>
<dbReference type="Proteomes" id="UP001374535">
    <property type="component" value="Chromosome 4"/>
</dbReference>
<protein>
    <submittedName>
        <fullName evidence="1">Uncharacterized protein</fullName>
    </submittedName>
</protein>
<evidence type="ECO:0000313" key="1">
    <source>
        <dbReference type="EMBL" id="WVZ15007.1"/>
    </source>
</evidence>
<dbReference type="AlphaFoldDB" id="A0AAQ3NUH3"/>
<evidence type="ECO:0000313" key="2">
    <source>
        <dbReference type="Proteomes" id="UP001374535"/>
    </source>
</evidence>
<name>A0AAQ3NUH3_VIGMU</name>
<reference evidence="1 2" key="1">
    <citation type="journal article" date="2023" name="Life. Sci Alliance">
        <title>Evolutionary insights into 3D genome organization and epigenetic landscape of Vigna mungo.</title>
        <authorList>
            <person name="Junaid A."/>
            <person name="Singh B."/>
            <person name="Bhatia S."/>
        </authorList>
    </citation>
    <scope>NUCLEOTIDE SEQUENCE [LARGE SCALE GENOMIC DNA]</scope>
    <source>
        <strain evidence="1">Urdbean</strain>
    </source>
</reference>